<feature type="domain" description="Type II secretion system protein GspF" evidence="8">
    <location>
        <begin position="67"/>
        <end position="188"/>
    </location>
</feature>
<dbReference type="GO" id="GO:0005886">
    <property type="term" value="C:plasma membrane"/>
    <property type="evidence" value="ECO:0007669"/>
    <property type="project" value="UniProtKB-SubCell"/>
</dbReference>
<evidence type="ECO:0000313" key="9">
    <source>
        <dbReference type="EMBL" id="VAW82845.1"/>
    </source>
</evidence>
<dbReference type="PANTHER" id="PTHR30012:SF0">
    <property type="entry name" value="TYPE II SECRETION SYSTEM PROTEIN F-RELATED"/>
    <property type="match status" value="1"/>
</dbReference>
<dbReference type="InterPro" id="IPR003004">
    <property type="entry name" value="GspF/PilC"/>
</dbReference>
<keyword evidence="3" id="KW-1003">Cell membrane</keyword>
<name>A0A3B0YPP4_9ZZZZ</name>
<dbReference type="AlphaFoldDB" id="A0A3B0YPP4"/>
<dbReference type="Pfam" id="PF00482">
    <property type="entry name" value="T2SSF"/>
    <property type="match status" value="2"/>
</dbReference>
<protein>
    <submittedName>
        <fullName evidence="9">Type II secretory pathway, component PulF</fullName>
    </submittedName>
</protein>
<dbReference type="PRINTS" id="PR00812">
    <property type="entry name" value="BCTERIALGSPF"/>
</dbReference>
<gene>
    <name evidence="9" type="ORF">MNBD_GAMMA13-1150</name>
</gene>
<evidence type="ECO:0000259" key="8">
    <source>
        <dbReference type="Pfam" id="PF00482"/>
    </source>
</evidence>
<keyword evidence="4 7" id="KW-0812">Transmembrane</keyword>
<feature type="transmembrane region" description="Helical" evidence="7">
    <location>
        <begin position="164"/>
        <end position="187"/>
    </location>
</feature>
<feature type="domain" description="Type II secretion system protein GspF" evidence="8">
    <location>
        <begin position="269"/>
        <end position="390"/>
    </location>
</feature>
<evidence type="ECO:0000256" key="7">
    <source>
        <dbReference type="SAM" id="Phobius"/>
    </source>
</evidence>
<reference evidence="9" key="1">
    <citation type="submission" date="2018-06" db="EMBL/GenBank/DDBJ databases">
        <authorList>
            <person name="Zhirakovskaya E."/>
        </authorList>
    </citation>
    <scope>NUCLEOTIDE SEQUENCE</scope>
</reference>
<dbReference type="InterPro" id="IPR018076">
    <property type="entry name" value="T2SS_GspF_dom"/>
</dbReference>
<dbReference type="PANTHER" id="PTHR30012">
    <property type="entry name" value="GENERAL SECRETION PATHWAY PROTEIN"/>
    <property type="match status" value="1"/>
</dbReference>
<organism evidence="9">
    <name type="scientific">hydrothermal vent metagenome</name>
    <dbReference type="NCBI Taxonomy" id="652676"/>
    <lineage>
        <taxon>unclassified sequences</taxon>
        <taxon>metagenomes</taxon>
        <taxon>ecological metagenomes</taxon>
    </lineage>
</organism>
<comment type="similarity">
    <text evidence="2">Belongs to the GSP F family.</text>
</comment>
<keyword evidence="5 7" id="KW-1133">Transmembrane helix</keyword>
<evidence type="ECO:0000256" key="2">
    <source>
        <dbReference type="ARBA" id="ARBA00005745"/>
    </source>
</evidence>
<evidence type="ECO:0000256" key="1">
    <source>
        <dbReference type="ARBA" id="ARBA00004651"/>
    </source>
</evidence>
<feature type="transmembrane region" description="Helical" evidence="7">
    <location>
        <begin position="218"/>
        <end position="237"/>
    </location>
</feature>
<evidence type="ECO:0000256" key="5">
    <source>
        <dbReference type="ARBA" id="ARBA00022989"/>
    </source>
</evidence>
<keyword evidence="6 7" id="KW-0472">Membrane</keyword>
<feature type="transmembrane region" description="Helical" evidence="7">
    <location>
        <begin position="372"/>
        <end position="393"/>
    </location>
</feature>
<sequence length="401" mass="44921">MSAFDYKAVDSYGKTVLGRIDASNDDDLELRLTRMGLDLINYKSASKHPFSLRSRHIRRPELVAFCFHLEQLTRAGVPILESLRDLRDSVTNQRFREVISSIIEDIEGGKTLSQALAVFPTIFGTVFVSLIAAGEKSGMLSDVLKSLSESLKWQDELASHTKKIVMYPAFVGVVILGVIGFLMIYLVPQLIGFIQNMGGEIPAHTRVLLYVSDIIINYWHIVLAAPFLIFFGLRYWARNSKNGRYKIDYLKLRMLPVGPIYQKIIMARFTSNFALLYEAGVTVLDCIRMGEKLVNNSVVAEALQHVRKQIGEGVGLTASFQNTGLFPPLVLRMLKVGESSGALDTALENVSYFYNRDVRESIERIQTLIEPVLTLVLGAMLGWVMMSVLGPVYDMLGQVTR</sequence>
<dbReference type="EMBL" id="UOFK01000333">
    <property type="protein sequence ID" value="VAW82845.1"/>
    <property type="molecule type" value="Genomic_DNA"/>
</dbReference>
<dbReference type="InterPro" id="IPR042094">
    <property type="entry name" value="T2SS_GspF_sf"/>
</dbReference>
<evidence type="ECO:0000256" key="6">
    <source>
        <dbReference type="ARBA" id="ARBA00023136"/>
    </source>
</evidence>
<evidence type="ECO:0000256" key="3">
    <source>
        <dbReference type="ARBA" id="ARBA00022475"/>
    </source>
</evidence>
<comment type="subcellular location">
    <subcellularLocation>
        <location evidence="1">Cell membrane</location>
        <topology evidence="1">Multi-pass membrane protein</topology>
    </subcellularLocation>
</comment>
<evidence type="ECO:0000256" key="4">
    <source>
        <dbReference type="ARBA" id="ARBA00022692"/>
    </source>
</evidence>
<accession>A0A3B0YPP4</accession>
<dbReference type="Gene3D" id="1.20.81.30">
    <property type="entry name" value="Type II secretion system (T2SS), domain F"/>
    <property type="match status" value="2"/>
</dbReference>
<proteinExistence type="inferred from homology"/>